<dbReference type="EMBL" id="BMAV01005624">
    <property type="protein sequence ID" value="GFY46802.1"/>
    <property type="molecule type" value="Genomic_DNA"/>
</dbReference>
<organism evidence="1 2">
    <name type="scientific">Trichonephila inaurata madagascariensis</name>
    <dbReference type="NCBI Taxonomy" id="2747483"/>
    <lineage>
        <taxon>Eukaryota</taxon>
        <taxon>Metazoa</taxon>
        <taxon>Ecdysozoa</taxon>
        <taxon>Arthropoda</taxon>
        <taxon>Chelicerata</taxon>
        <taxon>Arachnida</taxon>
        <taxon>Araneae</taxon>
        <taxon>Araneomorphae</taxon>
        <taxon>Entelegynae</taxon>
        <taxon>Araneoidea</taxon>
        <taxon>Nephilidae</taxon>
        <taxon>Trichonephila</taxon>
        <taxon>Trichonephila inaurata</taxon>
    </lineage>
</organism>
<dbReference type="Proteomes" id="UP000886998">
    <property type="component" value="Unassembled WGS sequence"/>
</dbReference>
<dbReference type="OrthoDB" id="6440962at2759"/>
<reference evidence="1" key="1">
    <citation type="submission" date="2020-08" db="EMBL/GenBank/DDBJ databases">
        <title>Multicomponent nature underlies the extraordinary mechanical properties of spider dragline silk.</title>
        <authorList>
            <person name="Kono N."/>
            <person name="Nakamura H."/>
            <person name="Mori M."/>
            <person name="Yoshida Y."/>
            <person name="Ohtoshi R."/>
            <person name="Malay A.D."/>
            <person name="Moran D.A.P."/>
            <person name="Tomita M."/>
            <person name="Numata K."/>
            <person name="Arakawa K."/>
        </authorList>
    </citation>
    <scope>NUCLEOTIDE SEQUENCE</scope>
</reference>
<keyword evidence="2" id="KW-1185">Reference proteome</keyword>
<dbReference type="AlphaFoldDB" id="A0A8X7BY10"/>
<evidence type="ECO:0000313" key="1">
    <source>
        <dbReference type="EMBL" id="GFY46802.1"/>
    </source>
</evidence>
<evidence type="ECO:0000313" key="2">
    <source>
        <dbReference type="Proteomes" id="UP000886998"/>
    </source>
</evidence>
<sequence>GFGGSSIPYKEFKDEHGLTSEEVKMEPVIFYNCAYCEYRSSIQKGLRSHRLTSHKIGVGTRRTLDAHGHPSPILDRLPPPPPLTILVTQKGCHRTLAFWTTKLHQSLLFSGCLNHKFSHMSRGLNTIKSTYNAALKWLLGLQSYISHCSSVAAWNTNLVTPKCRDPIIFPFSTALQWLHGLQVWSYQSLLFRGCLDYKFSHMRRCLDTIKSTLNAALQWLFGLKV</sequence>
<comment type="caution">
    <text evidence="1">The sequence shown here is derived from an EMBL/GenBank/DDBJ whole genome shotgun (WGS) entry which is preliminary data.</text>
</comment>
<accession>A0A8X7BY10</accession>
<proteinExistence type="predicted"/>
<gene>
    <name evidence="1" type="primary">NCL1_34482</name>
    <name evidence="1" type="ORF">TNIN_132281</name>
</gene>
<feature type="non-terminal residue" evidence="1">
    <location>
        <position position="1"/>
    </location>
</feature>
<name>A0A8X7BY10_9ARAC</name>
<protein>
    <submittedName>
        <fullName evidence="1">Uncharacterized protein</fullName>
    </submittedName>
</protein>